<keyword evidence="3" id="KW-0378">Hydrolase</keyword>
<evidence type="ECO:0000256" key="3">
    <source>
        <dbReference type="ARBA" id="ARBA00022801"/>
    </source>
</evidence>
<protein>
    <submittedName>
        <fullName evidence="7">Uncharacterized protein</fullName>
    </submittedName>
</protein>
<evidence type="ECO:0000256" key="4">
    <source>
        <dbReference type="SAM" id="MobiDB-lite"/>
    </source>
</evidence>
<dbReference type="Pfam" id="PF04586">
    <property type="entry name" value="Peptidase_S78"/>
    <property type="match status" value="1"/>
</dbReference>
<evidence type="ECO:0000313" key="8">
    <source>
        <dbReference type="Proteomes" id="UP000185696"/>
    </source>
</evidence>
<dbReference type="Proteomes" id="UP000185696">
    <property type="component" value="Unassembled WGS sequence"/>
</dbReference>
<feature type="domain" description="Prohead serine protease" evidence="5">
    <location>
        <begin position="429"/>
        <end position="570"/>
    </location>
</feature>
<sequence length="1020" mass="109298">MPRETGSQGTPKWQRPVTSSLMFTANLPSEMTGILGEVAAVPRVGRAQAMSVPAVKRGRDLICGTLGTLRLKRLDSRRRRVPSELLEQPEADVARSVTMTRVVEDMLFESRAWLRITEFDANGYPSKVVRLDPRTVTVRENARVYVSSDGVTQGQATEFVPDAQLIRIDSPNDALLVAGARVIRAALALEQAAARHINTGMPLGYLTSADGTDPGDDAEVEEILDNFEDSISRRAWPYLGALKANQLTWNPEQLQLAAARDYAVLEISRLIGIDPEELGVSTTSRTYANAEQRRLDLIDFTLAAYVSAIEDRLSMPDVTPPGYTVRAEYGGFLRSDTETRMRTYETGRRVGVYDDERIAELEDLPVERVRAAAKPSAPTPPAPASTPTPPQEETVQQSTRPVLAFTAPVDDGPIKFDVTGEAIDFRVNAERRTISGLAVPWDTVARSAGARWSFPPGSLHWTDEARVKLDRDHVPGTEVGKAVRIQATRAGLDVTLKVARGPAGDELLALAEDGVYDGLSIQADFTSSGDGWDSHPDDRSLRLVRSATLRKIALTATPAFDDARVTSVAASRQSPQEGPIVMTTPAAVQPNTAPGTPAGRTPTAPQGFDMATFTAGLTEAVKASVTAAMQNVQLPQVDTTTVPPRQTVPAGRVEVTREAPVYTMNGNGPSFVRDAWKARTESDHDARQRLAKYTRQTEEFAKQANDALMFGADTGNASAVIPPGYRPELYVTQLMRGRPLVEAVSRGQLTDATPFTIPKFVSSSGMTSDHVEGTNPTDGTMDISTVTVTPGGISGLFELTREIVDSANPAIDAIAMQAMQESYSQQTEAKVYAELNGSNGQGGTITSGFVPSGAQARLVSGGDGNGGSGTADGADLIAGIRSQLALYPFRRFGAPNRAMLSQQGTTGLATAVGSDGRPLLPSIGAQNTAGVGNAVTQGWFVDGLPHQPAWSMTGNAAGDADVLIFNSSDVWAWESSLLTFRFEERGGPARIDLALFGYFATRLLRPVGLSAIRYDTTAVG</sequence>
<reference evidence="7 8" key="1">
    <citation type="submission" date="2016-12" db="EMBL/GenBank/DDBJ databases">
        <title>The draft genome sequence of Actinophytocola xinjiangensis.</title>
        <authorList>
            <person name="Wang W."/>
            <person name="Yuan L."/>
        </authorList>
    </citation>
    <scope>NUCLEOTIDE SEQUENCE [LARGE SCALE GENOMIC DNA]</scope>
    <source>
        <strain evidence="7 8">CGMCC 4.4663</strain>
    </source>
</reference>
<keyword evidence="2" id="KW-0645">Protease</keyword>
<accession>A0A7Z1AWA5</accession>
<evidence type="ECO:0000259" key="6">
    <source>
        <dbReference type="Pfam" id="PF05065"/>
    </source>
</evidence>
<dbReference type="GO" id="GO:0006508">
    <property type="term" value="P:proteolysis"/>
    <property type="evidence" value="ECO:0007669"/>
    <property type="project" value="UniProtKB-KW"/>
</dbReference>
<dbReference type="SUPFAM" id="SSF56563">
    <property type="entry name" value="Major capsid protein gp5"/>
    <property type="match status" value="1"/>
</dbReference>
<evidence type="ECO:0000256" key="2">
    <source>
        <dbReference type="ARBA" id="ARBA00022670"/>
    </source>
</evidence>
<dbReference type="Gene3D" id="1.20.1270.210">
    <property type="match status" value="1"/>
</dbReference>
<keyword evidence="1" id="KW-1188">Viral release from host cell</keyword>
<feature type="region of interest" description="Disordered" evidence="4">
    <location>
        <begin position="371"/>
        <end position="399"/>
    </location>
</feature>
<evidence type="ECO:0000259" key="5">
    <source>
        <dbReference type="Pfam" id="PF04586"/>
    </source>
</evidence>
<feature type="domain" description="Phage capsid-like C-terminal" evidence="6">
    <location>
        <begin position="720"/>
        <end position="928"/>
    </location>
</feature>
<evidence type="ECO:0000256" key="1">
    <source>
        <dbReference type="ARBA" id="ARBA00022612"/>
    </source>
</evidence>
<gene>
    <name evidence="7" type="ORF">BLA60_25815</name>
</gene>
<organism evidence="7 8">
    <name type="scientific">Actinophytocola xinjiangensis</name>
    <dbReference type="NCBI Taxonomy" id="485602"/>
    <lineage>
        <taxon>Bacteria</taxon>
        <taxon>Bacillati</taxon>
        <taxon>Actinomycetota</taxon>
        <taxon>Actinomycetes</taxon>
        <taxon>Pseudonocardiales</taxon>
        <taxon>Pseudonocardiaceae</taxon>
    </lineage>
</organism>
<evidence type="ECO:0000313" key="7">
    <source>
        <dbReference type="EMBL" id="OLF07750.1"/>
    </source>
</evidence>
<dbReference type="GO" id="GO:0008233">
    <property type="term" value="F:peptidase activity"/>
    <property type="evidence" value="ECO:0007669"/>
    <property type="project" value="UniProtKB-KW"/>
</dbReference>
<feature type="compositionally biased region" description="Pro residues" evidence="4">
    <location>
        <begin position="377"/>
        <end position="390"/>
    </location>
</feature>
<dbReference type="AlphaFoldDB" id="A0A7Z1AWA5"/>
<keyword evidence="8" id="KW-1185">Reference proteome</keyword>
<proteinExistence type="predicted"/>
<dbReference type="InterPro" id="IPR006944">
    <property type="entry name" value="Phage/GTA_portal"/>
</dbReference>
<dbReference type="Gene3D" id="3.40.140.120">
    <property type="match status" value="1"/>
</dbReference>
<dbReference type="Pfam" id="PF04860">
    <property type="entry name" value="Phage_portal"/>
    <property type="match status" value="1"/>
</dbReference>
<dbReference type="Gene3D" id="3.30.1120.70">
    <property type="match status" value="1"/>
</dbReference>
<comment type="caution">
    <text evidence="7">The sequence shown here is derived from an EMBL/GenBank/DDBJ whole genome shotgun (WGS) entry which is preliminary data.</text>
</comment>
<name>A0A7Z1AWA5_9PSEU</name>
<dbReference type="InterPro" id="IPR054612">
    <property type="entry name" value="Phage_capsid-like_C"/>
</dbReference>
<dbReference type="InterPro" id="IPR054613">
    <property type="entry name" value="Peptidase_S78_dom"/>
</dbReference>
<dbReference type="EMBL" id="MSIF01000014">
    <property type="protein sequence ID" value="OLF07750.1"/>
    <property type="molecule type" value="Genomic_DNA"/>
</dbReference>
<dbReference type="Pfam" id="PF05065">
    <property type="entry name" value="Phage_capsid"/>
    <property type="match status" value="1"/>
</dbReference>